<proteinExistence type="predicted"/>
<name>A0ABX3ELV9_9BACL</name>
<evidence type="ECO:0000313" key="3">
    <source>
        <dbReference type="Proteomes" id="UP000186058"/>
    </source>
</evidence>
<feature type="domain" description="DUF6933" evidence="1">
    <location>
        <begin position="4"/>
        <end position="148"/>
    </location>
</feature>
<reference evidence="2 3" key="1">
    <citation type="submission" date="2016-03" db="EMBL/GenBank/DDBJ databases">
        <authorList>
            <person name="Sant'Anna F.H."/>
            <person name="Ambrosini A."/>
            <person name="Souza R."/>
            <person name="Bach E."/>
            <person name="Fernandes G."/>
            <person name="Balsanelli E."/>
            <person name="Baura V.A."/>
            <person name="Souza E.M."/>
            <person name="Passaglia L."/>
        </authorList>
    </citation>
    <scope>NUCLEOTIDE SEQUENCE [LARGE SCALE GENOMIC DNA]</scope>
    <source>
        <strain evidence="2 3">P26E</strain>
    </source>
</reference>
<organism evidence="2 3">
    <name type="scientific">Paenibacillus helianthi</name>
    <dbReference type="NCBI Taxonomy" id="1349432"/>
    <lineage>
        <taxon>Bacteria</taxon>
        <taxon>Bacillati</taxon>
        <taxon>Bacillota</taxon>
        <taxon>Bacilli</taxon>
        <taxon>Bacillales</taxon>
        <taxon>Paenibacillaceae</taxon>
        <taxon>Paenibacillus</taxon>
    </lineage>
</organism>
<dbReference type="InterPro" id="IPR053864">
    <property type="entry name" value="DUF6933"/>
</dbReference>
<gene>
    <name evidence="2" type="ORF">A3844_17220</name>
</gene>
<accession>A0ABX3ELV9</accession>
<evidence type="ECO:0000259" key="1">
    <source>
        <dbReference type="Pfam" id="PF22016"/>
    </source>
</evidence>
<evidence type="ECO:0000313" key="2">
    <source>
        <dbReference type="EMBL" id="OKP85203.1"/>
    </source>
</evidence>
<comment type="caution">
    <text evidence="2">The sequence shown here is derived from an EMBL/GenBank/DDBJ whole genome shotgun (WGS) entry which is preliminary data.</text>
</comment>
<dbReference type="EMBL" id="LVWI01000047">
    <property type="protein sequence ID" value="OKP85203.1"/>
    <property type="molecule type" value="Genomic_DNA"/>
</dbReference>
<protein>
    <recommendedName>
        <fullName evidence="1">DUF6933 domain-containing protein</fullName>
    </recommendedName>
</protein>
<dbReference type="RefSeq" id="WP_074108070.1">
    <property type="nucleotide sequence ID" value="NZ_LVWI01000047.1"/>
</dbReference>
<dbReference type="Proteomes" id="UP000186058">
    <property type="component" value="Unassembled WGS sequence"/>
</dbReference>
<sequence>MITIALTKKLFELSALVEEQDNEEEAGFYKWHANVFRMARKNNVIFMNNQTRYNFILFGMKKEHFKNINHLFVQSLIENLRADEVSDSNITEYVSKADAIKFTKTYSRSVRGSMTDMVKMTGFLISDYPPHAMNIIALNQKNNRCPLVKLSSFPERLMKEALGLH</sequence>
<dbReference type="Pfam" id="PF22016">
    <property type="entry name" value="DUF6933"/>
    <property type="match status" value="1"/>
</dbReference>
<keyword evidence="3" id="KW-1185">Reference proteome</keyword>